<proteinExistence type="predicted"/>
<reference evidence="1 2" key="1">
    <citation type="submission" date="2018-11" db="EMBL/GenBank/DDBJ databases">
        <authorList>
            <consortium name="Pathogen Informatics"/>
        </authorList>
    </citation>
    <scope>NUCLEOTIDE SEQUENCE [LARGE SCALE GENOMIC DNA]</scope>
</reference>
<keyword evidence="2" id="KW-1185">Reference proteome</keyword>
<dbReference type="EMBL" id="UYYB01097935">
    <property type="protein sequence ID" value="VDM76879.1"/>
    <property type="molecule type" value="Genomic_DNA"/>
</dbReference>
<evidence type="ECO:0000313" key="1">
    <source>
        <dbReference type="EMBL" id="VDM76879.1"/>
    </source>
</evidence>
<protein>
    <submittedName>
        <fullName evidence="1">Uncharacterized protein</fullName>
    </submittedName>
</protein>
<organism evidence="1 2">
    <name type="scientific">Strongylus vulgaris</name>
    <name type="common">Blood worm</name>
    <dbReference type="NCBI Taxonomy" id="40348"/>
    <lineage>
        <taxon>Eukaryota</taxon>
        <taxon>Metazoa</taxon>
        <taxon>Ecdysozoa</taxon>
        <taxon>Nematoda</taxon>
        <taxon>Chromadorea</taxon>
        <taxon>Rhabditida</taxon>
        <taxon>Rhabditina</taxon>
        <taxon>Rhabditomorpha</taxon>
        <taxon>Strongyloidea</taxon>
        <taxon>Strongylidae</taxon>
        <taxon>Strongylus</taxon>
    </lineage>
</organism>
<dbReference type="AlphaFoldDB" id="A0A3P7JA81"/>
<name>A0A3P7JA81_STRVU</name>
<dbReference type="OrthoDB" id="5810603at2759"/>
<dbReference type="Proteomes" id="UP000270094">
    <property type="component" value="Unassembled WGS sequence"/>
</dbReference>
<evidence type="ECO:0000313" key="2">
    <source>
        <dbReference type="Proteomes" id="UP000270094"/>
    </source>
</evidence>
<sequence>MMRMRIGEFYHGVRDLELLQEFILQRLTAEVLHLKSENLEALVVEWQPYDSRPWIIDFCDQTDSCLSSINRRVIL</sequence>
<accession>A0A3P7JA81</accession>
<gene>
    <name evidence="1" type="ORF">SVUK_LOCUS11877</name>
</gene>